<organism evidence="2 3">
    <name type="scientific">Eleutherodactylus coqui</name>
    <name type="common">Puerto Rican coqui</name>
    <dbReference type="NCBI Taxonomy" id="57060"/>
    <lineage>
        <taxon>Eukaryota</taxon>
        <taxon>Metazoa</taxon>
        <taxon>Chordata</taxon>
        <taxon>Craniata</taxon>
        <taxon>Vertebrata</taxon>
        <taxon>Euteleostomi</taxon>
        <taxon>Amphibia</taxon>
        <taxon>Batrachia</taxon>
        <taxon>Anura</taxon>
        <taxon>Neobatrachia</taxon>
        <taxon>Hyloidea</taxon>
        <taxon>Eleutherodactylidae</taxon>
        <taxon>Eleutherodactylinae</taxon>
        <taxon>Eleutherodactylus</taxon>
        <taxon>Eleutherodactylus</taxon>
    </lineage>
</organism>
<protein>
    <submittedName>
        <fullName evidence="2">Uncharacterized protein</fullName>
    </submittedName>
</protein>
<reference evidence="2" key="1">
    <citation type="thesis" date="2020" institute="ProQuest LLC" country="789 East Eisenhower Parkway, Ann Arbor, MI, USA">
        <title>Comparative Genomics and Chromosome Evolution.</title>
        <authorList>
            <person name="Mudd A.B."/>
        </authorList>
    </citation>
    <scope>NUCLEOTIDE SEQUENCE</scope>
    <source>
        <strain evidence="2">HN-11 Male</strain>
        <tissue evidence="2">Kidney and liver</tissue>
    </source>
</reference>
<dbReference type="AlphaFoldDB" id="A0A8J6FW30"/>
<evidence type="ECO:0000313" key="2">
    <source>
        <dbReference type="EMBL" id="KAG9494581.1"/>
    </source>
</evidence>
<gene>
    <name evidence="2" type="ORF">GDO78_002096</name>
</gene>
<proteinExistence type="predicted"/>
<name>A0A8J6FW30_ELECQ</name>
<accession>A0A8J6FW30</accession>
<sequence>MNTEEEAPEPSYMATAAASPPALASSTATQEQEGIITQEETSTPTDPQTDPPKTSPYNTRSRKRASDPPRLSPYTTHYRMRTKKSQNMELLETAKLVLGHRPDEFERIGQSIACTLRRISENQRIHYERVLTELNTEGLLGHLDECSVLTNRNLAA</sequence>
<dbReference type="Proteomes" id="UP000770717">
    <property type="component" value="Unassembled WGS sequence"/>
</dbReference>
<dbReference type="EMBL" id="WNTK01000001">
    <property type="protein sequence ID" value="KAG9494581.1"/>
    <property type="molecule type" value="Genomic_DNA"/>
</dbReference>
<comment type="caution">
    <text evidence="2">The sequence shown here is derived from an EMBL/GenBank/DDBJ whole genome shotgun (WGS) entry which is preliminary data.</text>
</comment>
<evidence type="ECO:0000313" key="3">
    <source>
        <dbReference type="Proteomes" id="UP000770717"/>
    </source>
</evidence>
<keyword evidence="3" id="KW-1185">Reference proteome</keyword>
<feature type="region of interest" description="Disordered" evidence="1">
    <location>
        <begin position="1"/>
        <end position="76"/>
    </location>
</feature>
<evidence type="ECO:0000256" key="1">
    <source>
        <dbReference type="SAM" id="MobiDB-lite"/>
    </source>
</evidence>
<feature type="compositionally biased region" description="Low complexity" evidence="1">
    <location>
        <begin position="14"/>
        <end position="48"/>
    </location>
</feature>
<dbReference type="EMBL" id="WNTK01000001">
    <property type="protein sequence ID" value="KAG9494582.1"/>
    <property type="molecule type" value="Genomic_DNA"/>
</dbReference>